<dbReference type="InterPro" id="IPR029058">
    <property type="entry name" value="AB_hydrolase_fold"/>
</dbReference>
<reference evidence="1" key="1">
    <citation type="submission" date="2021-01" db="EMBL/GenBank/DDBJ databases">
        <authorList>
            <person name="Kaushik A."/>
        </authorList>
    </citation>
    <scope>NUCLEOTIDE SEQUENCE</scope>
    <source>
        <strain evidence="1">AG4-RS23</strain>
    </source>
</reference>
<name>A0A8H2XD81_9AGAM</name>
<comment type="caution">
    <text evidence="1">The sequence shown here is derived from an EMBL/GenBank/DDBJ whole genome shotgun (WGS) entry which is preliminary data.</text>
</comment>
<evidence type="ECO:0000313" key="1">
    <source>
        <dbReference type="EMBL" id="CAE6419869.1"/>
    </source>
</evidence>
<gene>
    <name evidence="1" type="ORF">RDB_LOCUS12064</name>
</gene>
<accession>A0A8H2XD81</accession>
<dbReference type="EMBL" id="CAJMWY010000166">
    <property type="protein sequence ID" value="CAE6419869.1"/>
    <property type="molecule type" value="Genomic_DNA"/>
</dbReference>
<protein>
    <recommendedName>
        <fullName evidence="3">AB hydrolase-1 domain-containing protein</fullName>
    </recommendedName>
</protein>
<sequence length="249" mass="27060">MTFDKSPRLPTHVPAPQHSKSRPVWACAALALLGYHLYNHIRLDVLLPNSAVASGITWWPCPDITTTQCAYLSVPRDYAHPEANDTVSIFMRKIPATVASKDYLGSILINPGGPGGSGNSLALSYGHRMSAVVDGRYDIIGFDPRGVNMTTPRLGCYENEAQAIHASYKQTLLGVPYDSRGSASFPAGTRARMEHAYLTRLNASFTATSLACLENGNRPMLESVSTAYVVQDIERIVDALGEDGLNYWG</sequence>
<dbReference type="Gene3D" id="3.40.50.1820">
    <property type="entry name" value="alpha/beta hydrolase"/>
    <property type="match status" value="1"/>
</dbReference>
<dbReference type="Proteomes" id="UP000663861">
    <property type="component" value="Unassembled WGS sequence"/>
</dbReference>
<organism evidence="1 2">
    <name type="scientific">Rhizoctonia solani</name>
    <dbReference type="NCBI Taxonomy" id="456999"/>
    <lineage>
        <taxon>Eukaryota</taxon>
        <taxon>Fungi</taxon>
        <taxon>Dikarya</taxon>
        <taxon>Basidiomycota</taxon>
        <taxon>Agaricomycotina</taxon>
        <taxon>Agaricomycetes</taxon>
        <taxon>Cantharellales</taxon>
        <taxon>Ceratobasidiaceae</taxon>
        <taxon>Rhizoctonia</taxon>
    </lineage>
</organism>
<evidence type="ECO:0000313" key="2">
    <source>
        <dbReference type="Proteomes" id="UP000663861"/>
    </source>
</evidence>
<proteinExistence type="predicted"/>
<dbReference type="AlphaFoldDB" id="A0A8H2XD81"/>
<evidence type="ECO:0008006" key="3">
    <source>
        <dbReference type="Google" id="ProtNLM"/>
    </source>
</evidence>